<dbReference type="CDD" id="cd03401">
    <property type="entry name" value="SPFH_prohibitin"/>
    <property type="match status" value="1"/>
</dbReference>
<proteinExistence type="predicted"/>
<evidence type="ECO:0000313" key="4">
    <source>
        <dbReference type="EMBL" id="GAK52689.1"/>
    </source>
</evidence>
<feature type="coiled-coil region" evidence="1">
    <location>
        <begin position="425"/>
        <end position="490"/>
    </location>
</feature>
<sequence length="576" mass="62698">MAESKTYGIKKGLVVSLGALLASILAIGGIAFFLTFRVTVPAGYIGILNAKTGKSLSAGQILAKPGEKGIREDFLSPGRYYFNPWSYAIEIHQEINIPGEKIGVQESLVGDPLPAGEILAEPGQKGIQREILGPGTYRINPYATKIHLYDNVVIPAGKLGVQTSQVGKPLPAGKLLADEGEKGVLRQILTPGTYRINPFQIKVDIYDAINIPAGSVGVQVAKTGKIPDKDSVLVEPGERGVQKNLLPAGMHYVNPYEYDVIVVSIQAQKLDMDANPNTNITTKEGQMLETEAVDFPSKDGFQIVTDVTVEWSIDPDRVAEVVATIGIEDKIIDKVIRPNARSISRTEGSKYAAKDFIVGTGREEFQKTFFDKMRTFSQDRGILIHRALIRKITVPSEISEPIKQSVIAVEENLRNQQRIETAKSAAQLAQEEAFAEQNKRRVEGETQKIEQQLKAEAEAAQLNIKAKQRLEAAKINLESAEIEAQAILKTGTAEADVIKLKRTAEAEGLAASVSAFGDAKAFAMYQFASKLAPNIQVVFAPAGEGTLWNSLDDFFKIGETGAALKQMQQQSPQNQE</sequence>
<dbReference type="InterPro" id="IPR036013">
    <property type="entry name" value="Band_7/SPFH_dom_sf"/>
</dbReference>
<evidence type="ECO:0000256" key="2">
    <source>
        <dbReference type="SAM" id="Phobius"/>
    </source>
</evidence>
<accession>A0A0S6W3K7</accession>
<organism evidence="4">
    <name type="scientific">Candidatus Moduliflexus flocculans</name>
    <dbReference type="NCBI Taxonomy" id="1499966"/>
    <lineage>
        <taxon>Bacteria</taxon>
        <taxon>Candidatus Moduliflexota</taxon>
        <taxon>Candidatus Moduliflexia</taxon>
        <taxon>Candidatus Moduliflexales</taxon>
        <taxon>Candidatus Moduliflexaceae</taxon>
    </lineage>
</organism>
<evidence type="ECO:0000313" key="5">
    <source>
        <dbReference type="Proteomes" id="UP000030700"/>
    </source>
</evidence>
<keyword evidence="1" id="KW-0175">Coiled coil</keyword>
<name>A0A0S6W3K7_9BACT</name>
<dbReference type="EMBL" id="DF820459">
    <property type="protein sequence ID" value="GAK52689.1"/>
    <property type="molecule type" value="Genomic_DNA"/>
</dbReference>
<dbReference type="SUPFAM" id="SSF117892">
    <property type="entry name" value="Band 7/SPFH domain"/>
    <property type="match status" value="1"/>
</dbReference>
<evidence type="ECO:0000259" key="3">
    <source>
        <dbReference type="Pfam" id="PF01145"/>
    </source>
</evidence>
<protein>
    <submittedName>
        <fullName evidence="4">Band 7 protein</fullName>
    </submittedName>
</protein>
<keyword evidence="5" id="KW-1185">Reference proteome</keyword>
<dbReference type="InterPro" id="IPR000163">
    <property type="entry name" value="Prohibitin"/>
</dbReference>
<keyword evidence="2" id="KW-0472">Membrane</keyword>
<feature type="transmembrane region" description="Helical" evidence="2">
    <location>
        <begin position="12"/>
        <end position="34"/>
    </location>
</feature>
<feature type="domain" description="Band 7" evidence="3">
    <location>
        <begin position="234"/>
        <end position="424"/>
    </location>
</feature>
<gene>
    <name evidence="4" type="ORF">U14_03944</name>
</gene>
<dbReference type="Proteomes" id="UP000030700">
    <property type="component" value="Unassembled WGS sequence"/>
</dbReference>
<dbReference type="PANTHER" id="PTHR42911:SF1">
    <property type="entry name" value="MODULATOR OF FTSH PROTEASE HFLC"/>
    <property type="match status" value="1"/>
</dbReference>
<dbReference type="PANTHER" id="PTHR42911">
    <property type="entry name" value="MODULATOR OF FTSH PROTEASE HFLC"/>
    <property type="match status" value="1"/>
</dbReference>
<dbReference type="HOGENOM" id="CLU_473168_0_0_0"/>
<dbReference type="Pfam" id="PF01145">
    <property type="entry name" value="Band_7"/>
    <property type="match status" value="1"/>
</dbReference>
<keyword evidence="2" id="KW-0812">Transmembrane</keyword>
<dbReference type="GO" id="GO:0016020">
    <property type="term" value="C:membrane"/>
    <property type="evidence" value="ECO:0007669"/>
    <property type="project" value="InterPro"/>
</dbReference>
<keyword evidence="2" id="KW-1133">Transmembrane helix</keyword>
<dbReference type="InterPro" id="IPR001107">
    <property type="entry name" value="Band_7"/>
</dbReference>
<evidence type="ECO:0000256" key="1">
    <source>
        <dbReference type="SAM" id="Coils"/>
    </source>
</evidence>
<reference evidence="4" key="1">
    <citation type="journal article" date="2015" name="PeerJ">
        <title>First genomic representation of candidate bacterial phylum KSB3 points to enhanced environmental sensing as a trigger of wastewater bulking.</title>
        <authorList>
            <person name="Sekiguchi Y."/>
            <person name="Ohashi A."/>
            <person name="Parks D.H."/>
            <person name="Yamauchi T."/>
            <person name="Tyson G.W."/>
            <person name="Hugenholtz P."/>
        </authorList>
    </citation>
    <scope>NUCLEOTIDE SEQUENCE [LARGE SCALE GENOMIC DNA]</scope>
</reference>
<dbReference type="STRING" id="1499966.U14_03944"/>
<dbReference type="Gene3D" id="3.30.479.30">
    <property type="entry name" value="Band 7 domain"/>
    <property type="match status" value="1"/>
</dbReference>
<dbReference type="AlphaFoldDB" id="A0A0S6W3K7"/>